<dbReference type="AlphaFoldDB" id="A0A1H0V3Z8"/>
<proteinExistence type="predicted"/>
<dbReference type="Proteomes" id="UP000182412">
    <property type="component" value="Unassembled WGS sequence"/>
</dbReference>
<accession>A0A1H0V3Z8</accession>
<evidence type="ECO:0008006" key="4">
    <source>
        <dbReference type="Google" id="ProtNLM"/>
    </source>
</evidence>
<evidence type="ECO:0000313" key="2">
    <source>
        <dbReference type="EMBL" id="SDP72898.1"/>
    </source>
</evidence>
<dbReference type="OrthoDB" id="1663476at2"/>
<reference evidence="2 3" key="1">
    <citation type="submission" date="2016-10" db="EMBL/GenBank/DDBJ databases">
        <authorList>
            <person name="de Groot N.N."/>
        </authorList>
    </citation>
    <scope>NUCLEOTIDE SEQUENCE [LARGE SCALE GENOMIC DNA]</scope>
    <source>
        <strain evidence="2 3">S137</strain>
    </source>
</reference>
<gene>
    <name evidence="2" type="ORF">SAMN05216366_1444</name>
</gene>
<keyword evidence="1" id="KW-0732">Signal</keyword>
<evidence type="ECO:0000256" key="1">
    <source>
        <dbReference type="SAM" id="SignalP"/>
    </source>
</evidence>
<dbReference type="EMBL" id="FNJQ01000044">
    <property type="protein sequence ID" value="SDP72898.1"/>
    <property type="molecule type" value="Genomic_DNA"/>
</dbReference>
<evidence type="ECO:0000313" key="3">
    <source>
        <dbReference type="Proteomes" id="UP000182412"/>
    </source>
</evidence>
<feature type="signal peptide" evidence="1">
    <location>
        <begin position="1"/>
        <end position="29"/>
    </location>
</feature>
<dbReference type="RefSeq" id="WP_074573436.1">
    <property type="nucleotide sequence ID" value="NZ_FNJQ01000044.1"/>
</dbReference>
<name>A0A1H0V3Z8_SELRU</name>
<sequence>MNSNPLWKPFRPALALGLAACLFGGIVEAEPVMAADSKMPKAQNLKPVKKGSIQPIAGIWHEADAPNARTLTIYADGTYELIFPDGKAFGKVKVTSEKHPDGSKSLWYSFHESGGIVLEDKDTASPWYSAFNSANELWAAFPKDENTATQTDLRSGHDGAIHFTRYAENGYDTTSAGIKAEDYLGVWGCGRCTAVISRERSGYLVEIQWASSAADGSRWTYHCTYDNFSAILFSNHDGTRIDYTYTEKGTGTDKKVYDDGSSVFVLRNGTLTWQDQKENSGNLLEFVKSPQG</sequence>
<organism evidence="2 3">
    <name type="scientific">Selenomonas ruminantium</name>
    <dbReference type="NCBI Taxonomy" id="971"/>
    <lineage>
        <taxon>Bacteria</taxon>
        <taxon>Bacillati</taxon>
        <taxon>Bacillota</taxon>
        <taxon>Negativicutes</taxon>
        <taxon>Selenomonadales</taxon>
        <taxon>Selenomonadaceae</taxon>
        <taxon>Selenomonas</taxon>
    </lineage>
</organism>
<protein>
    <recommendedName>
        <fullName evidence="4">DUF5640 domain-containing protein</fullName>
    </recommendedName>
</protein>
<feature type="chain" id="PRO_5038719563" description="DUF5640 domain-containing protein" evidence="1">
    <location>
        <begin position="30"/>
        <end position="292"/>
    </location>
</feature>